<evidence type="ECO:0000256" key="7">
    <source>
        <dbReference type="ARBA" id="ARBA00023173"/>
    </source>
</evidence>
<organism evidence="13 14">
    <name type="scientific">Pedobacter steynii</name>
    <dbReference type="NCBI Taxonomy" id="430522"/>
    <lineage>
        <taxon>Bacteria</taxon>
        <taxon>Pseudomonadati</taxon>
        <taxon>Bacteroidota</taxon>
        <taxon>Sphingobacteriia</taxon>
        <taxon>Sphingobacteriales</taxon>
        <taxon>Sphingobacteriaceae</taxon>
        <taxon>Pedobacter</taxon>
    </lineage>
</organism>
<dbReference type="CDD" id="cd02205">
    <property type="entry name" value="CBS_pair_SF"/>
    <property type="match status" value="1"/>
</dbReference>
<dbReference type="InterPro" id="IPR001807">
    <property type="entry name" value="ClC"/>
</dbReference>
<name>A0A1H0BJA4_9SPHI</name>
<keyword evidence="5" id="KW-0406">Ion transport</keyword>
<dbReference type="EMBL" id="FNGY01000007">
    <property type="protein sequence ID" value="SDN45513.1"/>
    <property type="molecule type" value="Genomic_DNA"/>
</dbReference>
<sequence length="597" mass="66146">MYVRLVNYVDAINQYRRTKISNRNFLVIAALIVGVLAGLAASLLKTITHHIEDFLQTGFHWEYKYYLFFFFPFIGILLSVMYVRRFIRKGKFETGLTPLLYTISRKSSKVEPHNIYSQIITAAMTVGFGGSTGLEAPIVTSGAGIGSVVGRFLGLSYRETTMLLACGAAAGIAGAFNSPIAGIVFAIEILLPEFTIPAFIPLLLASATAAVVARLFYNEQLFFLVTEGWKMDALIYYVILAVLIGFFSIYFTKANSFIKGFFYKINHPYKKVVLGGLMLGLLVFLFPTLYGEGYITIKNLLGGNYFAVINNSIFSSYSNLPWVVLLFTLITLFAKSAATLITLGAGGNGGIFAPSLIMGGLMGFMVAYTVNTLGIAHLNVANFIVAGMAASLSAIMHAPLTGIFLIAEITGGYVLMVPLMITSAISYLINRSANKYSIYTKPLAEKGELSSHEDKDTTVLNMMKLKYLVERDYLVLNEDDVIAERLNEILQSKRNLFPVIGGEDLCFKGLIYVEDVLKKGINHTDQQEIKVEELMVAAPDTLHLDDPMKIVLQKMEKENAWLLPVLNHQDKYIGFVSKTAIFNKYRALLSRQADYME</sequence>
<dbReference type="OrthoDB" id="9812438at2"/>
<dbReference type="InterPro" id="IPR046342">
    <property type="entry name" value="CBS_dom_sf"/>
</dbReference>
<evidence type="ECO:0000256" key="5">
    <source>
        <dbReference type="ARBA" id="ARBA00023065"/>
    </source>
</evidence>
<dbReference type="InterPro" id="IPR014743">
    <property type="entry name" value="Cl-channel_core"/>
</dbReference>
<evidence type="ECO:0000256" key="9">
    <source>
        <dbReference type="ARBA" id="ARBA00023303"/>
    </source>
</evidence>
<feature type="transmembrane region" description="Helical" evidence="11">
    <location>
        <begin position="64"/>
        <end position="83"/>
    </location>
</feature>
<feature type="transmembrane region" description="Helical" evidence="11">
    <location>
        <begin position="351"/>
        <end position="371"/>
    </location>
</feature>
<dbReference type="Proteomes" id="UP000183200">
    <property type="component" value="Unassembled WGS sequence"/>
</dbReference>
<keyword evidence="10" id="KW-0129">CBS domain</keyword>
<evidence type="ECO:0000256" key="10">
    <source>
        <dbReference type="PROSITE-ProRule" id="PRU00703"/>
    </source>
</evidence>
<evidence type="ECO:0000313" key="13">
    <source>
        <dbReference type="EMBL" id="SDN45513.1"/>
    </source>
</evidence>
<dbReference type="SUPFAM" id="SSF54631">
    <property type="entry name" value="CBS-domain pair"/>
    <property type="match status" value="1"/>
</dbReference>
<dbReference type="InterPro" id="IPR000644">
    <property type="entry name" value="CBS_dom"/>
</dbReference>
<evidence type="ECO:0000256" key="8">
    <source>
        <dbReference type="ARBA" id="ARBA00023214"/>
    </source>
</evidence>
<feature type="transmembrane region" description="Helical" evidence="11">
    <location>
        <begin position="25"/>
        <end position="44"/>
    </location>
</feature>
<feature type="domain" description="CBS" evidence="12">
    <location>
        <begin position="535"/>
        <end position="595"/>
    </location>
</feature>
<evidence type="ECO:0000256" key="11">
    <source>
        <dbReference type="SAM" id="Phobius"/>
    </source>
</evidence>
<dbReference type="STRING" id="430522.BFS30_18745"/>
<dbReference type="InterPro" id="IPR050368">
    <property type="entry name" value="ClC-type_chloride_channel"/>
</dbReference>
<evidence type="ECO:0000256" key="1">
    <source>
        <dbReference type="ARBA" id="ARBA00004141"/>
    </source>
</evidence>
<feature type="transmembrane region" description="Helical" evidence="11">
    <location>
        <begin position="383"/>
        <end position="406"/>
    </location>
</feature>
<dbReference type="Gene3D" id="1.10.3080.10">
    <property type="entry name" value="Clc chloride channel"/>
    <property type="match status" value="1"/>
</dbReference>
<dbReference type="Pfam" id="PF00571">
    <property type="entry name" value="CBS"/>
    <property type="match status" value="1"/>
</dbReference>
<protein>
    <submittedName>
        <fullName evidence="13">Chloride channel protein, CIC family</fullName>
    </submittedName>
</protein>
<dbReference type="SUPFAM" id="SSF81340">
    <property type="entry name" value="Clc chloride channel"/>
    <property type="match status" value="1"/>
</dbReference>
<dbReference type="Gene3D" id="3.10.580.10">
    <property type="entry name" value="CBS-domain"/>
    <property type="match status" value="1"/>
</dbReference>
<dbReference type="PANTHER" id="PTHR43427">
    <property type="entry name" value="CHLORIDE CHANNEL PROTEIN CLC-E"/>
    <property type="match status" value="1"/>
</dbReference>
<feature type="transmembrane region" description="Helical" evidence="11">
    <location>
        <begin position="272"/>
        <end position="290"/>
    </location>
</feature>
<evidence type="ECO:0000256" key="6">
    <source>
        <dbReference type="ARBA" id="ARBA00023136"/>
    </source>
</evidence>
<evidence type="ECO:0000259" key="12">
    <source>
        <dbReference type="PROSITE" id="PS51371"/>
    </source>
</evidence>
<keyword evidence="9" id="KW-0407">Ion channel</keyword>
<proteinExistence type="predicted"/>
<dbReference type="Pfam" id="PF00654">
    <property type="entry name" value="Voltage_CLC"/>
    <property type="match status" value="1"/>
</dbReference>
<reference evidence="14" key="1">
    <citation type="submission" date="2016-10" db="EMBL/GenBank/DDBJ databases">
        <authorList>
            <person name="Varghese N."/>
            <person name="Submissions S."/>
        </authorList>
    </citation>
    <scope>NUCLEOTIDE SEQUENCE [LARGE SCALE GENOMIC DNA]</scope>
    <source>
        <strain evidence="14">DSM 19110</strain>
    </source>
</reference>
<dbReference type="PANTHER" id="PTHR43427:SF6">
    <property type="entry name" value="CHLORIDE CHANNEL PROTEIN CLC-E"/>
    <property type="match status" value="1"/>
</dbReference>
<feature type="transmembrane region" description="Helical" evidence="11">
    <location>
        <begin position="412"/>
        <end position="429"/>
    </location>
</feature>
<keyword evidence="7" id="KW-0869">Chloride channel</keyword>
<evidence type="ECO:0000256" key="4">
    <source>
        <dbReference type="ARBA" id="ARBA00022989"/>
    </source>
</evidence>
<dbReference type="GO" id="GO:0034707">
    <property type="term" value="C:chloride channel complex"/>
    <property type="evidence" value="ECO:0007669"/>
    <property type="project" value="UniProtKB-KW"/>
</dbReference>
<keyword evidence="8" id="KW-0868">Chloride</keyword>
<dbReference type="AlphaFoldDB" id="A0A1H0BJA4"/>
<accession>A0A1H0BJA4</accession>
<keyword evidence="14" id="KW-1185">Reference proteome</keyword>
<feature type="transmembrane region" description="Helical" evidence="11">
    <location>
        <begin position="161"/>
        <end position="187"/>
    </location>
</feature>
<dbReference type="CDD" id="cd00400">
    <property type="entry name" value="Voltage_gated_ClC"/>
    <property type="match status" value="1"/>
</dbReference>
<keyword evidence="2" id="KW-0813">Transport</keyword>
<keyword evidence="3 11" id="KW-0812">Transmembrane</keyword>
<gene>
    <name evidence="13" type="ORF">SAMN05421820_107424</name>
</gene>
<dbReference type="GO" id="GO:0005254">
    <property type="term" value="F:chloride channel activity"/>
    <property type="evidence" value="ECO:0007669"/>
    <property type="project" value="UniProtKB-KW"/>
</dbReference>
<dbReference type="PRINTS" id="PR00762">
    <property type="entry name" value="CLCHANNEL"/>
</dbReference>
<keyword evidence="6 11" id="KW-0472">Membrane</keyword>
<comment type="subcellular location">
    <subcellularLocation>
        <location evidence="1">Membrane</location>
        <topology evidence="1">Multi-pass membrane protein</topology>
    </subcellularLocation>
</comment>
<evidence type="ECO:0000313" key="14">
    <source>
        <dbReference type="Proteomes" id="UP000183200"/>
    </source>
</evidence>
<evidence type="ECO:0000256" key="3">
    <source>
        <dbReference type="ARBA" id="ARBA00022692"/>
    </source>
</evidence>
<dbReference type="RefSeq" id="WP_074610736.1">
    <property type="nucleotide sequence ID" value="NZ_FNGY01000007.1"/>
</dbReference>
<evidence type="ECO:0000256" key="2">
    <source>
        <dbReference type="ARBA" id="ARBA00022448"/>
    </source>
</evidence>
<feature type="transmembrane region" description="Helical" evidence="11">
    <location>
        <begin position="322"/>
        <end position="345"/>
    </location>
</feature>
<feature type="transmembrane region" description="Helical" evidence="11">
    <location>
        <begin position="199"/>
        <end position="217"/>
    </location>
</feature>
<keyword evidence="4 11" id="KW-1133">Transmembrane helix</keyword>
<feature type="transmembrane region" description="Helical" evidence="11">
    <location>
        <begin position="233"/>
        <end position="252"/>
    </location>
</feature>
<dbReference type="PROSITE" id="PS51371">
    <property type="entry name" value="CBS"/>
    <property type="match status" value="1"/>
</dbReference>